<name>A0ACB8ZRG1_CICIN</name>
<dbReference type="EMBL" id="CM042016">
    <property type="protein sequence ID" value="KAI3700597.1"/>
    <property type="molecule type" value="Genomic_DNA"/>
</dbReference>
<dbReference type="Proteomes" id="UP001055811">
    <property type="component" value="Linkage Group LG08"/>
</dbReference>
<protein>
    <submittedName>
        <fullName evidence="1">Uncharacterized protein</fullName>
    </submittedName>
</protein>
<reference evidence="2" key="1">
    <citation type="journal article" date="2022" name="Mol. Ecol. Resour.">
        <title>The genomes of chicory, endive, great burdock and yacon provide insights into Asteraceae palaeo-polyploidization history and plant inulin production.</title>
        <authorList>
            <person name="Fan W."/>
            <person name="Wang S."/>
            <person name="Wang H."/>
            <person name="Wang A."/>
            <person name="Jiang F."/>
            <person name="Liu H."/>
            <person name="Zhao H."/>
            <person name="Xu D."/>
            <person name="Zhang Y."/>
        </authorList>
    </citation>
    <scope>NUCLEOTIDE SEQUENCE [LARGE SCALE GENOMIC DNA]</scope>
    <source>
        <strain evidence="2">cv. Punajuju</strain>
    </source>
</reference>
<reference evidence="1 2" key="2">
    <citation type="journal article" date="2022" name="Mol. Ecol. Resour.">
        <title>The genomes of chicory, endive, great burdock and yacon provide insights into Asteraceae paleo-polyploidization history and plant inulin production.</title>
        <authorList>
            <person name="Fan W."/>
            <person name="Wang S."/>
            <person name="Wang H."/>
            <person name="Wang A."/>
            <person name="Jiang F."/>
            <person name="Liu H."/>
            <person name="Zhao H."/>
            <person name="Xu D."/>
            <person name="Zhang Y."/>
        </authorList>
    </citation>
    <scope>NUCLEOTIDE SEQUENCE [LARGE SCALE GENOMIC DNA]</scope>
    <source>
        <strain evidence="2">cv. Punajuju</strain>
        <tissue evidence="1">Leaves</tissue>
    </source>
</reference>
<organism evidence="1 2">
    <name type="scientific">Cichorium intybus</name>
    <name type="common">Chicory</name>
    <dbReference type="NCBI Taxonomy" id="13427"/>
    <lineage>
        <taxon>Eukaryota</taxon>
        <taxon>Viridiplantae</taxon>
        <taxon>Streptophyta</taxon>
        <taxon>Embryophyta</taxon>
        <taxon>Tracheophyta</taxon>
        <taxon>Spermatophyta</taxon>
        <taxon>Magnoliopsida</taxon>
        <taxon>eudicotyledons</taxon>
        <taxon>Gunneridae</taxon>
        <taxon>Pentapetalae</taxon>
        <taxon>asterids</taxon>
        <taxon>campanulids</taxon>
        <taxon>Asterales</taxon>
        <taxon>Asteraceae</taxon>
        <taxon>Cichorioideae</taxon>
        <taxon>Cichorieae</taxon>
        <taxon>Cichoriinae</taxon>
        <taxon>Cichorium</taxon>
    </lineage>
</organism>
<proteinExistence type="predicted"/>
<comment type="caution">
    <text evidence="1">The sequence shown here is derived from an EMBL/GenBank/DDBJ whole genome shotgun (WGS) entry which is preliminary data.</text>
</comment>
<keyword evidence="2" id="KW-1185">Reference proteome</keyword>
<gene>
    <name evidence="1" type="ORF">L2E82_45233</name>
</gene>
<accession>A0ACB8ZRG1</accession>
<sequence>MALQWSEIVDAVNQVVLSNSQDRWRWTNDGSGCFSVASARETIDAVCLPSDDSVVKWSSLAPIKLNVLAWKIAVNGLPIRWNLARRGFDIPSIACVVCEKGGESIDHLFFGCSFVTDLVTGVAKWNASIFSSEKPKKSMCWDSVVSYSFLWIRSRCKNLCLRWDIWLLDPNLAISVM</sequence>
<evidence type="ECO:0000313" key="1">
    <source>
        <dbReference type="EMBL" id="KAI3700597.1"/>
    </source>
</evidence>
<evidence type="ECO:0000313" key="2">
    <source>
        <dbReference type="Proteomes" id="UP001055811"/>
    </source>
</evidence>